<gene>
    <name evidence="1" type="ORF">S03H2_48409</name>
</gene>
<proteinExistence type="predicted"/>
<feature type="non-terminal residue" evidence="1">
    <location>
        <position position="1"/>
    </location>
</feature>
<accession>X1J352</accession>
<dbReference type="EMBL" id="BARU01030520">
    <property type="protein sequence ID" value="GAH64208.1"/>
    <property type="molecule type" value="Genomic_DNA"/>
</dbReference>
<protein>
    <submittedName>
        <fullName evidence="1">Uncharacterized protein</fullName>
    </submittedName>
</protein>
<organism evidence="1">
    <name type="scientific">marine sediment metagenome</name>
    <dbReference type="NCBI Taxonomy" id="412755"/>
    <lineage>
        <taxon>unclassified sequences</taxon>
        <taxon>metagenomes</taxon>
        <taxon>ecological metagenomes</taxon>
    </lineage>
</organism>
<dbReference type="AlphaFoldDB" id="X1J352"/>
<comment type="caution">
    <text evidence="1">The sequence shown here is derived from an EMBL/GenBank/DDBJ whole genome shotgun (WGS) entry which is preliminary data.</text>
</comment>
<name>X1J352_9ZZZZ</name>
<sequence length="41" mass="4870">NNIGKTLRMIERYVRRLIEIEKRGEILKNQGVPELKETAFI</sequence>
<evidence type="ECO:0000313" key="1">
    <source>
        <dbReference type="EMBL" id="GAH64208.1"/>
    </source>
</evidence>
<reference evidence="1" key="1">
    <citation type="journal article" date="2014" name="Front. Microbiol.">
        <title>High frequency of phylogenetically diverse reductive dehalogenase-homologous genes in deep subseafloor sedimentary metagenomes.</title>
        <authorList>
            <person name="Kawai M."/>
            <person name="Futagami T."/>
            <person name="Toyoda A."/>
            <person name="Takaki Y."/>
            <person name="Nishi S."/>
            <person name="Hori S."/>
            <person name="Arai W."/>
            <person name="Tsubouchi T."/>
            <person name="Morono Y."/>
            <person name="Uchiyama I."/>
            <person name="Ito T."/>
            <person name="Fujiyama A."/>
            <person name="Inagaki F."/>
            <person name="Takami H."/>
        </authorList>
    </citation>
    <scope>NUCLEOTIDE SEQUENCE</scope>
    <source>
        <strain evidence="1">Expedition CK06-06</strain>
    </source>
</reference>